<gene>
    <name evidence="2" type="ORF">QS95_12485</name>
</gene>
<keyword evidence="1" id="KW-0472">Membrane</keyword>
<evidence type="ECO:0000313" key="3">
    <source>
        <dbReference type="Proteomes" id="UP000031587"/>
    </source>
</evidence>
<name>A0AAE2DJS1_PSEFL</name>
<keyword evidence="1" id="KW-1133">Transmembrane helix</keyword>
<proteinExistence type="predicted"/>
<comment type="caution">
    <text evidence="2">The sequence shown here is derived from an EMBL/GenBank/DDBJ whole genome shotgun (WGS) entry which is preliminary data.</text>
</comment>
<feature type="transmembrane region" description="Helical" evidence="1">
    <location>
        <begin position="34"/>
        <end position="51"/>
    </location>
</feature>
<dbReference type="AlphaFoldDB" id="A0AAE2DJS1"/>
<feature type="transmembrane region" description="Helical" evidence="1">
    <location>
        <begin position="7"/>
        <end position="27"/>
    </location>
</feature>
<dbReference type="EMBL" id="JTGH01000010">
    <property type="protein sequence ID" value="KIF60324.1"/>
    <property type="molecule type" value="Genomic_DNA"/>
</dbReference>
<dbReference type="Proteomes" id="UP000031587">
    <property type="component" value="Unassembled WGS sequence"/>
</dbReference>
<keyword evidence="1" id="KW-0812">Transmembrane</keyword>
<organism evidence="2 3">
    <name type="scientific">Pseudomonas fluorescens</name>
    <dbReference type="NCBI Taxonomy" id="294"/>
    <lineage>
        <taxon>Bacteria</taxon>
        <taxon>Pseudomonadati</taxon>
        <taxon>Pseudomonadota</taxon>
        <taxon>Gammaproteobacteria</taxon>
        <taxon>Pseudomonadales</taxon>
        <taxon>Pseudomonadaceae</taxon>
        <taxon>Pseudomonas</taxon>
    </lineage>
</organism>
<evidence type="ECO:0000313" key="2">
    <source>
        <dbReference type="EMBL" id="KIF60324.1"/>
    </source>
</evidence>
<evidence type="ECO:0000256" key="1">
    <source>
        <dbReference type="SAM" id="Phobius"/>
    </source>
</evidence>
<protein>
    <submittedName>
        <fullName evidence="2">Amino acid transporter</fullName>
    </submittedName>
</protein>
<dbReference type="RefSeq" id="WP_039768427.1">
    <property type="nucleotide sequence ID" value="NZ_JTGH01000010.1"/>
</dbReference>
<accession>A0AAE2DJS1</accession>
<reference evidence="2 3" key="1">
    <citation type="submission" date="2014-11" db="EMBL/GenBank/DDBJ databases">
        <title>Draft genome sequence of Pseudomonas fluorescens strains SF4c SF39a.</title>
        <authorList>
            <person name="Underwood G.E."/>
            <person name="Ly L.K."/>
            <person name="Bitzer A.S."/>
            <person name="Godino A."/>
            <person name="Bucci V."/>
            <person name="Fischer S."/>
            <person name="Silby M.W."/>
        </authorList>
    </citation>
    <scope>NUCLEOTIDE SEQUENCE [LARGE SCALE GENOMIC DNA]</scope>
    <source>
        <strain evidence="2 3">SF4c</strain>
    </source>
</reference>
<sequence>MVSKLDYINYIQWPAMAVTVISAWFIASQRAFRRMIAFWGFILSNALWVAWGLHAEAYALIILECILLGMNARGFKKNFDGHRHS</sequence>
<feature type="transmembrane region" description="Helical" evidence="1">
    <location>
        <begin position="57"/>
        <end position="75"/>
    </location>
</feature>